<proteinExistence type="predicted"/>
<feature type="domain" description="DUF7311" evidence="1">
    <location>
        <begin position="1"/>
        <end position="150"/>
    </location>
</feature>
<organism evidence="2 3">
    <name type="scientific">Halorubrum ezzemoulense DSM 17463</name>
    <dbReference type="NCBI Taxonomy" id="1121945"/>
    <lineage>
        <taxon>Archaea</taxon>
        <taxon>Methanobacteriati</taxon>
        <taxon>Methanobacteriota</taxon>
        <taxon>Stenosarchaea group</taxon>
        <taxon>Halobacteria</taxon>
        <taxon>Halobacteriales</taxon>
        <taxon>Haloferacaceae</taxon>
        <taxon>Halorubrum</taxon>
    </lineage>
</organism>
<comment type="caution">
    <text evidence="2">The sequence shown here is derived from an EMBL/GenBank/DDBJ whole genome shotgun (WGS) entry which is preliminary data.</text>
</comment>
<dbReference type="eggNOG" id="arCOG10216">
    <property type="taxonomic scope" value="Archaea"/>
</dbReference>
<name>A0A1X4GJS6_HALEZ</name>
<accession>A0A1X4GJS6</accession>
<reference evidence="2 3" key="1">
    <citation type="submission" date="2017-04" db="EMBL/GenBank/DDBJ databases">
        <title>MLSA of the genus Halorubrum.</title>
        <authorList>
            <person name="De La Haba R."/>
            <person name="Sanchez-Porro C."/>
            <person name="Infante-Dominguez C."/>
            <person name="Ventosa A."/>
        </authorList>
    </citation>
    <scope>NUCLEOTIDE SEQUENCE [LARGE SCALE GENOMIC DNA]</scope>
    <source>
        <strain evidence="2 3">DSM 17463</strain>
    </source>
</reference>
<evidence type="ECO:0000313" key="2">
    <source>
        <dbReference type="EMBL" id="OSO97388.1"/>
    </source>
</evidence>
<evidence type="ECO:0000259" key="1">
    <source>
        <dbReference type="Pfam" id="PF23993"/>
    </source>
</evidence>
<gene>
    <name evidence="2" type="ORF">B9H04_13190</name>
</gene>
<dbReference type="Proteomes" id="UP000193587">
    <property type="component" value="Unassembled WGS sequence"/>
</dbReference>
<evidence type="ECO:0000313" key="3">
    <source>
        <dbReference type="Proteomes" id="UP000193587"/>
    </source>
</evidence>
<dbReference type="InterPro" id="IPR055735">
    <property type="entry name" value="DUF7311"/>
</dbReference>
<sequence>MIRVALTVLVAVALLTASMPAVETARTATTADRIGAEADRLERAIGSVVAGSSPVDDPALAAQATVRFRVPTGFAAAEVDRVALVEPPDRPGGVVLAYRVEDRPKRTVRVGTGPVEVTVDLGGGPIELRPGGTNRIRLRYVDDEGPTVRINRAG</sequence>
<dbReference type="STRING" id="1121945.GCA_000421805_01944"/>
<dbReference type="EMBL" id="NEDJ01000053">
    <property type="protein sequence ID" value="OSO97388.1"/>
    <property type="molecule type" value="Genomic_DNA"/>
</dbReference>
<dbReference type="Pfam" id="PF23993">
    <property type="entry name" value="DUF7311"/>
    <property type="match status" value="1"/>
</dbReference>
<dbReference type="AlphaFoldDB" id="A0A1X4GJS6"/>
<protein>
    <recommendedName>
        <fullName evidence="1">DUF7311 domain-containing protein</fullName>
    </recommendedName>
</protein>
<dbReference type="RefSeq" id="WP_049931736.1">
    <property type="nucleotide sequence ID" value="NZ_ATXS01000007.1"/>
</dbReference>